<feature type="compositionally biased region" description="Polar residues" evidence="1">
    <location>
        <begin position="50"/>
        <end position="83"/>
    </location>
</feature>
<gene>
    <name evidence="2" type="ORF">Hamer_G004767</name>
</gene>
<evidence type="ECO:0000313" key="2">
    <source>
        <dbReference type="EMBL" id="KAG7165018.1"/>
    </source>
</evidence>
<evidence type="ECO:0000313" key="3">
    <source>
        <dbReference type="Proteomes" id="UP000747542"/>
    </source>
</evidence>
<dbReference type="Proteomes" id="UP000747542">
    <property type="component" value="Unassembled WGS sequence"/>
</dbReference>
<reference evidence="2" key="1">
    <citation type="journal article" date="2021" name="Sci. Adv.">
        <title>The American lobster genome reveals insights on longevity, neural, and immune adaptations.</title>
        <authorList>
            <person name="Polinski J.M."/>
            <person name="Zimin A.V."/>
            <person name="Clark K.F."/>
            <person name="Kohn A.B."/>
            <person name="Sadowski N."/>
            <person name="Timp W."/>
            <person name="Ptitsyn A."/>
            <person name="Khanna P."/>
            <person name="Romanova D.Y."/>
            <person name="Williams P."/>
            <person name="Greenwood S.J."/>
            <person name="Moroz L.L."/>
            <person name="Walt D.R."/>
            <person name="Bodnar A.G."/>
        </authorList>
    </citation>
    <scope>NUCLEOTIDE SEQUENCE</scope>
    <source>
        <strain evidence="2">GMGI-L3</strain>
    </source>
</reference>
<organism evidence="2 3">
    <name type="scientific">Homarus americanus</name>
    <name type="common">American lobster</name>
    <dbReference type="NCBI Taxonomy" id="6706"/>
    <lineage>
        <taxon>Eukaryota</taxon>
        <taxon>Metazoa</taxon>
        <taxon>Ecdysozoa</taxon>
        <taxon>Arthropoda</taxon>
        <taxon>Crustacea</taxon>
        <taxon>Multicrustacea</taxon>
        <taxon>Malacostraca</taxon>
        <taxon>Eumalacostraca</taxon>
        <taxon>Eucarida</taxon>
        <taxon>Decapoda</taxon>
        <taxon>Pleocyemata</taxon>
        <taxon>Astacidea</taxon>
        <taxon>Nephropoidea</taxon>
        <taxon>Nephropidae</taxon>
        <taxon>Homarus</taxon>
    </lineage>
</organism>
<evidence type="ECO:0000256" key="1">
    <source>
        <dbReference type="SAM" id="MobiDB-lite"/>
    </source>
</evidence>
<comment type="caution">
    <text evidence="2">The sequence shown here is derived from an EMBL/GenBank/DDBJ whole genome shotgun (WGS) entry which is preliminary data.</text>
</comment>
<dbReference type="EMBL" id="JAHLQT010024847">
    <property type="protein sequence ID" value="KAG7165018.1"/>
    <property type="molecule type" value="Genomic_DNA"/>
</dbReference>
<keyword evidence="3" id="KW-1185">Reference proteome</keyword>
<name>A0A8J5K027_HOMAM</name>
<proteinExistence type="predicted"/>
<dbReference type="AlphaFoldDB" id="A0A8J5K027"/>
<sequence>MDPSINLIDEDHSYYAQSMPSTNLVQEISFTNPVPEPACSRGHDIPLQDKNLQPSPSTSSQKKTNRTSLFDKNQYGRPTQQEK</sequence>
<accession>A0A8J5K027</accession>
<feature type="region of interest" description="Disordered" evidence="1">
    <location>
        <begin position="34"/>
        <end position="83"/>
    </location>
</feature>
<protein>
    <submittedName>
        <fullName evidence="2">Uncharacterized protein</fullName>
    </submittedName>
</protein>